<dbReference type="Pfam" id="PF04545">
    <property type="entry name" value="Sigma70_r4"/>
    <property type="match status" value="1"/>
</dbReference>
<dbReference type="InterPro" id="IPR013324">
    <property type="entry name" value="RNA_pol_sigma_r3/r4-like"/>
</dbReference>
<evidence type="ECO:0000313" key="7">
    <source>
        <dbReference type="EMBL" id="GKX55729.1"/>
    </source>
</evidence>
<accession>A0AAV5N3K8</accession>
<keyword evidence="8" id="KW-1185">Reference proteome</keyword>
<dbReference type="PANTHER" id="PTHR30385">
    <property type="entry name" value="SIGMA FACTOR F FLAGELLAR"/>
    <property type="match status" value="1"/>
</dbReference>
<dbReference type="NCBIfam" id="NF009091">
    <property type="entry name" value="PRK12427.1"/>
    <property type="match status" value="1"/>
</dbReference>
<feature type="domain" description="RNA polymerase sigma-70 region 4" evidence="6">
    <location>
        <begin position="182"/>
        <end position="231"/>
    </location>
</feature>
<keyword evidence="3" id="KW-0238">DNA-binding</keyword>
<evidence type="ECO:0000256" key="2">
    <source>
        <dbReference type="ARBA" id="ARBA00023082"/>
    </source>
</evidence>
<reference evidence="7" key="1">
    <citation type="submission" date="2022-06" db="EMBL/GenBank/DDBJ databases">
        <title>Draft genome sequences of Leminorella grimontii str. JCM5902.</title>
        <authorList>
            <person name="Wakabayashi Y."/>
            <person name="Kojima K."/>
        </authorList>
    </citation>
    <scope>NUCLEOTIDE SEQUENCE</scope>
    <source>
        <strain evidence="7">JCM 5902</strain>
    </source>
</reference>
<evidence type="ECO:0000256" key="4">
    <source>
        <dbReference type="ARBA" id="ARBA00023163"/>
    </source>
</evidence>
<keyword evidence="1" id="KW-0805">Transcription regulation</keyword>
<dbReference type="PRINTS" id="PR00046">
    <property type="entry name" value="SIGMA70FCT"/>
</dbReference>
<dbReference type="InterPro" id="IPR013325">
    <property type="entry name" value="RNA_pol_sigma_r2"/>
</dbReference>
<dbReference type="GO" id="GO:0016987">
    <property type="term" value="F:sigma factor activity"/>
    <property type="evidence" value="ECO:0007669"/>
    <property type="project" value="UniProtKB-KW"/>
</dbReference>
<dbReference type="Pfam" id="PF04542">
    <property type="entry name" value="Sigma70_r2"/>
    <property type="match status" value="1"/>
</dbReference>
<dbReference type="InterPro" id="IPR012845">
    <property type="entry name" value="RNA_pol_sigma_FliA_WhiG"/>
</dbReference>
<dbReference type="Gene3D" id="1.20.140.160">
    <property type="match status" value="1"/>
</dbReference>
<proteinExistence type="predicted"/>
<dbReference type="NCBIfam" id="TIGR02479">
    <property type="entry name" value="FliA_WhiG"/>
    <property type="match status" value="1"/>
</dbReference>
<dbReference type="GO" id="GO:0003677">
    <property type="term" value="F:DNA binding"/>
    <property type="evidence" value="ECO:0007669"/>
    <property type="project" value="UniProtKB-KW"/>
</dbReference>
<dbReference type="PANTHER" id="PTHR30385:SF7">
    <property type="entry name" value="RNA POLYMERASE SIGMA FACTOR FLIA"/>
    <property type="match status" value="1"/>
</dbReference>
<dbReference type="GO" id="GO:0003899">
    <property type="term" value="F:DNA-directed RNA polymerase activity"/>
    <property type="evidence" value="ECO:0007669"/>
    <property type="project" value="InterPro"/>
</dbReference>
<dbReference type="InterPro" id="IPR014284">
    <property type="entry name" value="RNA_pol_sigma-70_dom"/>
</dbReference>
<evidence type="ECO:0000259" key="5">
    <source>
        <dbReference type="Pfam" id="PF04542"/>
    </source>
</evidence>
<dbReference type="RefSeq" id="WP_027273687.1">
    <property type="nucleotide sequence ID" value="NZ_BRLH01000003.1"/>
</dbReference>
<dbReference type="InterPro" id="IPR007627">
    <property type="entry name" value="RNA_pol_sigma70_r2"/>
</dbReference>
<keyword evidence="4" id="KW-0804">Transcription</keyword>
<sequence length="234" mass="26992">MQAAYCSEELTVLTPEEENRYLQAYLPLVRKIVRQLAPQCSSVIDRQDMEQIALIGLLNAIRRYGAPDEAFGSYAAQRVRGAILDELRSLDWRPRQLRQKCHQLSDLLRELRKQLGREPEWEEIAAQGVSVEDYQEYLQLESAASLASLDEILDGEGGSGSLSLEGRRLDDQFITQRMLKEALDTLSEKERLVLMMYYQQDMNLKEIALVLDVTEARVCQMNKKISEKIREFFD</sequence>
<keyword evidence="2" id="KW-0731">Sigma factor</keyword>
<evidence type="ECO:0000259" key="6">
    <source>
        <dbReference type="Pfam" id="PF04545"/>
    </source>
</evidence>
<dbReference type="EMBL" id="BRLH01000003">
    <property type="protein sequence ID" value="GKX55729.1"/>
    <property type="molecule type" value="Genomic_DNA"/>
</dbReference>
<keyword evidence="7" id="KW-0240">DNA-directed RNA polymerase</keyword>
<comment type="caution">
    <text evidence="7">The sequence shown here is derived from an EMBL/GenBank/DDBJ whole genome shotgun (WGS) entry which is preliminary data.</text>
</comment>
<dbReference type="GO" id="GO:0000428">
    <property type="term" value="C:DNA-directed RNA polymerase complex"/>
    <property type="evidence" value="ECO:0007669"/>
    <property type="project" value="UniProtKB-KW"/>
</dbReference>
<name>A0AAV5N3K8_9GAMM</name>
<evidence type="ECO:0000313" key="8">
    <source>
        <dbReference type="Proteomes" id="UP001058124"/>
    </source>
</evidence>
<feature type="domain" description="RNA polymerase sigma-70 region 2" evidence="5">
    <location>
        <begin position="23"/>
        <end position="93"/>
    </location>
</feature>
<dbReference type="CDD" id="cd06171">
    <property type="entry name" value="Sigma70_r4"/>
    <property type="match status" value="1"/>
</dbReference>
<dbReference type="Proteomes" id="UP001058124">
    <property type="component" value="Unassembled WGS sequence"/>
</dbReference>
<dbReference type="InterPro" id="IPR007630">
    <property type="entry name" value="RNA_pol_sigma70_r4"/>
</dbReference>
<protein>
    <submittedName>
        <fullName evidence="7">DNA-directed RNA polymerase sigma-70 factor</fullName>
    </submittedName>
</protein>
<dbReference type="GO" id="GO:0006352">
    <property type="term" value="P:DNA-templated transcription initiation"/>
    <property type="evidence" value="ECO:0007669"/>
    <property type="project" value="InterPro"/>
</dbReference>
<dbReference type="Gene3D" id="1.10.1740.10">
    <property type="match status" value="1"/>
</dbReference>
<dbReference type="NCBIfam" id="TIGR02937">
    <property type="entry name" value="sigma70-ECF"/>
    <property type="match status" value="1"/>
</dbReference>
<organism evidence="7 8">
    <name type="scientific">Leminorella grimontii</name>
    <dbReference type="NCBI Taxonomy" id="82981"/>
    <lineage>
        <taxon>Bacteria</taxon>
        <taxon>Pseudomonadati</taxon>
        <taxon>Pseudomonadota</taxon>
        <taxon>Gammaproteobacteria</taxon>
        <taxon>Enterobacterales</taxon>
        <taxon>Budviciaceae</taxon>
        <taxon>Leminorella</taxon>
    </lineage>
</organism>
<evidence type="ECO:0000256" key="3">
    <source>
        <dbReference type="ARBA" id="ARBA00023125"/>
    </source>
</evidence>
<dbReference type="SUPFAM" id="SSF88946">
    <property type="entry name" value="Sigma2 domain of RNA polymerase sigma factors"/>
    <property type="match status" value="1"/>
</dbReference>
<dbReference type="InterPro" id="IPR000943">
    <property type="entry name" value="RNA_pol_sigma70"/>
</dbReference>
<gene>
    <name evidence="7" type="ORF">SOASR030_18410</name>
</gene>
<evidence type="ECO:0000256" key="1">
    <source>
        <dbReference type="ARBA" id="ARBA00023015"/>
    </source>
</evidence>
<dbReference type="SUPFAM" id="SSF88659">
    <property type="entry name" value="Sigma3 and sigma4 domains of RNA polymerase sigma factors"/>
    <property type="match status" value="2"/>
</dbReference>
<dbReference type="AlphaFoldDB" id="A0AAV5N3K8"/>
<dbReference type="NCBIfam" id="NF005413">
    <property type="entry name" value="PRK06986.1"/>
    <property type="match status" value="1"/>
</dbReference>